<dbReference type="OrthoDB" id="9806203at2"/>
<dbReference type="EC" id="4.1.1.23" evidence="7"/>
<feature type="active site" description="For OMPdecase activity" evidence="8">
    <location>
        <position position="72"/>
    </location>
</feature>
<dbReference type="RefSeq" id="WP_088620104.1">
    <property type="nucleotide sequence ID" value="NZ_CP022129.1"/>
</dbReference>
<evidence type="ECO:0000256" key="6">
    <source>
        <dbReference type="ARBA" id="ARBA00049157"/>
    </source>
</evidence>
<dbReference type="InterPro" id="IPR014732">
    <property type="entry name" value="OMPdecase"/>
</dbReference>
<dbReference type="NCBIfam" id="TIGR01740">
    <property type="entry name" value="pyrF"/>
    <property type="match status" value="1"/>
</dbReference>
<dbReference type="GO" id="GO:0004590">
    <property type="term" value="F:orotidine-5'-phosphate decarboxylase activity"/>
    <property type="evidence" value="ECO:0007669"/>
    <property type="project" value="UniProtKB-UniRule"/>
</dbReference>
<feature type="binding site" evidence="7 9">
    <location>
        <position position="125"/>
    </location>
    <ligand>
        <name>substrate</name>
    </ligand>
</feature>
<dbReference type="Proteomes" id="UP000197019">
    <property type="component" value="Chromosome"/>
</dbReference>
<feature type="domain" description="Orotidine 5'-phosphate decarboxylase" evidence="11">
    <location>
        <begin position="16"/>
        <end position="232"/>
    </location>
</feature>
<comment type="subunit">
    <text evidence="7">Homodimer.</text>
</comment>
<feature type="binding site" evidence="7">
    <location>
        <begin position="72"/>
        <end position="81"/>
    </location>
    <ligand>
        <name>substrate</name>
    </ligand>
</feature>
<keyword evidence="13" id="KW-1185">Reference proteome</keyword>
<feature type="binding site" evidence="7 9">
    <location>
        <position position="44"/>
    </location>
    <ligand>
        <name>substrate</name>
    </ligand>
</feature>
<dbReference type="Gene3D" id="3.20.20.70">
    <property type="entry name" value="Aldolase class I"/>
    <property type="match status" value="1"/>
</dbReference>
<feature type="active site" description="For OMPdecase activity" evidence="8">
    <location>
        <position position="77"/>
    </location>
</feature>
<comment type="function">
    <text evidence="1 7">Catalyzes the decarboxylation of orotidine 5'-monophosphate (OMP) to uridine 5'-monophosphate (UMP).</text>
</comment>
<keyword evidence="5 7" id="KW-0456">Lyase</keyword>
<feature type="binding site" evidence="7 9">
    <location>
        <position position="196"/>
    </location>
    <ligand>
        <name>substrate</name>
    </ligand>
</feature>
<comment type="pathway">
    <text evidence="2 7 10">Pyrimidine metabolism; UMP biosynthesis via de novo pathway; UMP from orotate: step 2/2.</text>
</comment>
<keyword evidence="3 7" id="KW-0210">Decarboxylase</keyword>
<keyword evidence="4 7" id="KW-0665">Pyrimidine biosynthesis</keyword>
<dbReference type="CDD" id="cd04725">
    <property type="entry name" value="OMP_decarboxylase_like"/>
    <property type="match status" value="1"/>
</dbReference>
<dbReference type="InterPro" id="IPR047596">
    <property type="entry name" value="OMPdecase_bac"/>
</dbReference>
<dbReference type="SUPFAM" id="SSF51366">
    <property type="entry name" value="Ribulose-phoshate binding barrel"/>
    <property type="match status" value="1"/>
</dbReference>
<evidence type="ECO:0000259" key="11">
    <source>
        <dbReference type="SMART" id="SM00934"/>
    </source>
</evidence>
<evidence type="ECO:0000256" key="9">
    <source>
        <dbReference type="PIRSR" id="PIRSR614732-2"/>
    </source>
</evidence>
<protein>
    <recommendedName>
        <fullName evidence="7">Orotidine 5'-phosphate decarboxylase</fullName>
        <ecNumber evidence="7">4.1.1.23</ecNumber>
    </recommendedName>
    <alternativeName>
        <fullName evidence="7">OMP decarboxylase</fullName>
        <shortName evidence="7">OMPDCase</shortName>
        <shortName evidence="7">OMPdecase</shortName>
    </alternativeName>
</protein>
<reference evidence="12 13" key="1">
    <citation type="submission" date="2017-06" db="EMBL/GenBank/DDBJ databases">
        <title>Genome Sequencing of the methanotroph Methylovulum psychrotolerants str. HV10-M2 isolated from a high-altitude environment.</title>
        <authorList>
            <person name="Mateos-Rivera A."/>
        </authorList>
    </citation>
    <scope>NUCLEOTIDE SEQUENCE [LARGE SCALE GENOMIC DNA]</scope>
    <source>
        <strain evidence="12 13">HV10_M2</strain>
    </source>
</reference>
<dbReference type="GO" id="GO:0005829">
    <property type="term" value="C:cytosol"/>
    <property type="evidence" value="ECO:0007669"/>
    <property type="project" value="TreeGrafter"/>
</dbReference>
<dbReference type="GO" id="GO:0044205">
    <property type="term" value="P:'de novo' UMP biosynthetic process"/>
    <property type="evidence" value="ECO:0007669"/>
    <property type="project" value="UniProtKB-UniRule"/>
</dbReference>
<feature type="binding site" evidence="7 9">
    <location>
        <position position="22"/>
    </location>
    <ligand>
        <name>substrate</name>
    </ligand>
</feature>
<dbReference type="EMBL" id="CP022129">
    <property type="protein sequence ID" value="ASF47232.1"/>
    <property type="molecule type" value="Genomic_DNA"/>
</dbReference>
<evidence type="ECO:0000256" key="1">
    <source>
        <dbReference type="ARBA" id="ARBA00002356"/>
    </source>
</evidence>
<dbReference type="SMART" id="SM00934">
    <property type="entry name" value="OMPdecase"/>
    <property type="match status" value="1"/>
</dbReference>
<feature type="binding site" evidence="7 9">
    <location>
        <position position="216"/>
    </location>
    <ligand>
        <name>substrate</name>
    </ligand>
</feature>
<organism evidence="12 13">
    <name type="scientific">Methylovulum psychrotolerans</name>
    <dbReference type="NCBI Taxonomy" id="1704499"/>
    <lineage>
        <taxon>Bacteria</taxon>
        <taxon>Pseudomonadati</taxon>
        <taxon>Pseudomonadota</taxon>
        <taxon>Gammaproteobacteria</taxon>
        <taxon>Methylococcales</taxon>
        <taxon>Methylococcaceae</taxon>
        <taxon>Methylovulum</taxon>
    </lineage>
</organism>
<gene>
    <name evidence="7 12" type="primary">pyrF</name>
    <name evidence="12" type="ORF">CEK71_14785</name>
</gene>
<evidence type="ECO:0000256" key="8">
    <source>
        <dbReference type="PIRSR" id="PIRSR614732-1"/>
    </source>
</evidence>
<feature type="active site" description="For OMPdecase activity" evidence="8">
    <location>
        <position position="74"/>
    </location>
</feature>
<dbReference type="InterPro" id="IPR013785">
    <property type="entry name" value="Aldolase_TIM"/>
</dbReference>
<dbReference type="InterPro" id="IPR001754">
    <property type="entry name" value="OMPdeCOase_dom"/>
</dbReference>
<feature type="binding site" evidence="7 9">
    <location>
        <position position="186"/>
    </location>
    <ligand>
        <name>substrate</name>
    </ligand>
</feature>
<comment type="catalytic activity">
    <reaction evidence="6 7 10">
        <text>orotidine 5'-phosphate + H(+) = UMP + CO2</text>
        <dbReference type="Rhea" id="RHEA:11596"/>
        <dbReference type="ChEBI" id="CHEBI:15378"/>
        <dbReference type="ChEBI" id="CHEBI:16526"/>
        <dbReference type="ChEBI" id="CHEBI:57538"/>
        <dbReference type="ChEBI" id="CHEBI:57865"/>
        <dbReference type="EC" id="4.1.1.23"/>
    </reaction>
</comment>
<sequence length="245" mass="26708">MSPVFLSTKPIPVRERLIMALDVSSIPEAQALVEELGDSVVFYKVGMELFMSGDYFGFIEWLKQRNKKVFVDLKFFDIPATVGRAIKALSSKGVDLATIHGNDAIMEAAAQAKGDLKVLAVTALTSLDRGDLDDLGFQCDIRELVLSRAKRALQLGCDGIVSSGLEAAMIREQLGQRLLVITPGIRPVDNREEEDQKRVVSVEMAFEGGADYIVVGRPIRDAADRKAMAETIQAQILSVLATANP</sequence>
<proteinExistence type="inferred from homology"/>
<dbReference type="GO" id="GO:0006207">
    <property type="term" value="P:'de novo' pyrimidine nucleobase biosynthetic process"/>
    <property type="evidence" value="ECO:0007669"/>
    <property type="project" value="InterPro"/>
</dbReference>
<dbReference type="PROSITE" id="PS00156">
    <property type="entry name" value="OMPDECASE"/>
    <property type="match status" value="1"/>
</dbReference>
<evidence type="ECO:0000256" key="4">
    <source>
        <dbReference type="ARBA" id="ARBA00022975"/>
    </source>
</evidence>
<dbReference type="UniPathway" id="UPA00070">
    <property type="reaction ID" value="UER00120"/>
</dbReference>
<comment type="similarity">
    <text evidence="7">Belongs to the OMP decarboxylase family. Type 1 subfamily.</text>
</comment>
<evidence type="ECO:0000256" key="5">
    <source>
        <dbReference type="ARBA" id="ARBA00023239"/>
    </source>
</evidence>
<evidence type="ECO:0000256" key="3">
    <source>
        <dbReference type="ARBA" id="ARBA00022793"/>
    </source>
</evidence>
<dbReference type="PANTHER" id="PTHR32119:SF2">
    <property type="entry name" value="OROTIDINE 5'-PHOSPHATE DECARBOXYLASE"/>
    <property type="match status" value="1"/>
</dbReference>
<dbReference type="AlphaFoldDB" id="A0A1Z4C122"/>
<evidence type="ECO:0000256" key="2">
    <source>
        <dbReference type="ARBA" id="ARBA00004861"/>
    </source>
</evidence>
<evidence type="ECO:0000313" key="13">
    <source>
        <dbReference type="Proteomes" id="UP000197019"/>
    </source>
</evidence>
<evidence type="ECO:0000256" key="10">
    <source>
        <dbReference type="RuleBase" id="RU000512"/>
    </source>
</evidence>
<evidence type="ECO:0000313" key="12">
    <source>
        <dbReference type="EMBL" id="ASF47232.1"/>
    </source>
</evidence>
<dbReference type="InterPro" id="IPR018089">
    <property type="entry name" value="OMPdecase_AS"/>
</dbReference>
<dbReference type="NCBIfam" id="NF001273">
    <property type="entry name" value="PRK00230.1"/>
    <property type="match status" value="1"/>
</dbReference>
<dbReference type="HAMAP" id="MF_01200_B">
    <property type="entry name" value="OMPdecase_type1_B"/>
    <property type="match status" value="1"/>
</dbReference>
<feature type="binding site" evidence="7 9">
    <location>
        <position position="217"/>
    </location>
    <ligand>
        <name>substrate</name>
    </ligand>
</feature>
<name>A0A1Z4C122_9GAMM</name>
<dbReference type="Pfam" id="PF00215">
    <property type="entry name" value="OMPdecase"/>
    <property type="match status" value="1"/>
</dbReference>
<evidence type="ECO:0000256" key="7">
    <source>
        <dbReference type="HAMAP-Rule" id="MF_01200"/>
    </source>
</evidence>
<dbReference type="InterPro" id="IPR011060">
    <property type="entry name" value="RibuloseP-bd_barrel"/>
</dbReference>
<dbReference type="KEGG" id="mpsy:CEK71_14785"/>
<accession>A0A1Z4C122</accession>
<dbReference type="PANTHER" id="PTHR32119">
    <property type="entry name" value="OROTIDINE 5'-PHOSPHATE DECARBOXYLASE"/>
    <property type="match status" value="1"/>
</dbReference>
<feature type="active site" description="Proton donor" evidence="7">
    <location>
        <position position="74"/>
    </location>
</feature>